<dbReference type="EMBL" id="KZ820565">
    <property type="protein sequence ID" value="PWN47061.1"/>
    <property type="molecule type" value="Genomic_DNA"/>
</dbReference>
<keyword evidence="2" id="KW-1185">Reference proteome</keyword>
<accession>A0ACD0NML7</accession>
<reference evidence="1 2" key="1">
    <citation type="journal article" date="2018" name="Mol. Biol. Evol.">
        <title>Broad Genomic Sampling Reveals a Smut Pathogenic Ancestry of the Fungal Clade Ustilaginomycotina.</title>
        <authorList>
            <person name="Kijpornyongpan T."/>
            <person name="Mondo S.J."/>
            <person name="Barry K."/>
            <person name="Sandor L."/>
            <person name="Lee J."/>
            <person name="Lipzen A."/>
            <person name="Pangilinan J."/>
            <person name="LaButti K."/>
            <person name="Hainaut M."/>
            <person name="Henrissat B."/>
            <person name="Grigoriev I.V."/>
            <person name="Spatafora J.W."/>
            <person name="Aime M.C."/>
        </authorList>
    </citation>
    <scope>NUCLEOTIDE SEQUENCE [LARGE SCALE GENOMIC DNA]</scope>
    <source>
        <strain evidence="1 2">SA 807</strain>
    </source>
</reference>
<evidence type="ECO:0000313" key="2">
    <source>
        <dbReference type="Proteomes" id="UP000245626"/>
    </source>
</evidence>
<evidence type="ECO:0000313" key="1">
    <source>
        <dbReference type="EMBL" id="PWN47061.1"/>
    </source>
</evidence>
<sequence>MGHHDKGRSKLEHHPSNPGKRVSSLNPGTNPGKSVDQLQIVFSGWVLKKKRKKMQGYAKRYLILTSQGILTYTMSPDKPTRDSIEIPHASVTSSKRHGTIHVDSGSSVFHLKMLNEDDFEAWRNHLRSFIPQRSTDSAPRIYVSTGTDLVAVDLSQVFVNLDTSEKLIREVDEKVSILKQKGVGQKTATEAIVGAFSSKSENSVETHMNTLAALLEQLKSEHDNLKNSIESKIPRVTGPQGTMDSIKSRQGIAGMESGSRPRSRMSISSLQTTQTDSAIFYDADSMAGEEHVLDDETSKDDGDVSRDEVSSDGDEDDDEDSGLDETTLPSSRSPTDSVSSSSAVIQRRTKLPAKVSGDEVSLFSMLKKNVGKDLSTISFPVSFNCPLSLLQAAAEEFEYAPELLGRAAKTEDWVERICLVGAFAVSGYASTRLRASRKPFNPLLGETFECLREDKNLRFVAEKVVHQPPIVATHAEGKGWTCSGWSCVKNKFWGKSLELIPEGSLRLELHDGDAFTLVKPSSFMRNLLAGNKYLEHVGELTVTNENTGQRLVIEFKEGTLWGGLSSRNSVAGTVYDANGSVVTHLRGKWTDNLAIQKDKENYQLVWEASEMPPHADDYYGFTYFAMSLNEIAPGCDESVLPPTDSRLRPDQRHFENGEVDQAEATKQRLEEEQRARRRKMEAQGVRHQPRWFHQDAGDKDWKFGGPNGEDYFKARKEAEQGSWDKAWKNVPKIFS</sequence>
<name>A0ACD0NML7_9BASI</name>
<gene>
    <name evidence="1" type="ORF">IE53DRAFT_371781</name>
</gene>
<protein>
    <submittedName>
        <fullName evidence="1">Uncharacterized protein</fullName>
    </submittedName>
</protein>
<organism evidence="1 2">
    <name type="scientific">Violaceomyces palustris</name>
    <dbReference type="NCBI Taxonomy" id="1673888"/>
    <lineage>
        <taxon>Eukaryota</taxon>
        <taxon>Fungi</taxon>
        <taxon>Dikarya</taxon>
        <taxon>Basidiomycota</taxon>
        <taxon>Ustilaginomycotina</taxon>
        <taxon>Ustilaginomycetes</taxon>
        <taxon>Violaceomycetales</taxon>
        <taxon>Violaceomycetaceae</taxon>
        <taxon>Violaceomyces</taxon>
    </lineage>
</organism>
<dbReference type="Proteomes" id="UP000245626">
    <property type="component" value="Unassembled WGS sequence"/>
</dbReference>
<proteinExistence type="predicted"/>